<keyword evidence="5" id="KW-0378">Hydrolase</keyword>
<organism evidence="13 14">
    <name type="scientific">Thermodesulfobacterium commune</name>
    <dbReference type="NCBI Taxonomy" id="1741"/>
    <lineage>
        <taxon>Bacteria</taxon>
        <taxon>Pseudomonadati</taxon>
        <taxon>Thermodesulfobacteriota</taxon>
        <taxon>Thermodesulfobacteria</taxon>
        <taxon>Thermodesulfobacteriales</taxon>
        <taxon>Thermodesulfobacteriaceae</taxon>
        <taxon>Thermodesulfobacterium</taxon>
    </lineage>
</organism>
<keyword evidence="3" id="KW-0328">Glycosyltransferase</keyword>
<evidence type="ECO:0000256" key="10">
    <source>
        <dbReference type="SAM" id="SignalP"/>
    </source>
</evidence>
<reference evidence="13 14" key="1">
    <citation type="journal article" date="2018" name="Nat. Biotechnol.">
        <title>A standardized bacterial taxonomy based on genome phylogeny substantially revises the tree of life.</title>
        <authorList>
            <person name="Parks D.H."/>
            <person name="Chuvochina M."/>
            <person name="Waite D.W."/>
            <person name="Rinke C."/>
            <person name="Skarshewski A."/>
            <person name="Chaumeil P.A."/>
            <person name="Hugenholtz P."/>
        </authorList>
    </citation>
    <scope>NUCLEOTIDE SEQUENCE [LARGE SCALE GENOMIC DNA]</scope>
    <source>
        <strain evidence="13">UBA12529</strain>
    </source>
</reference>
<evidence type="ECO:0000256" key="3">
    <source>
        <dbReference type="ARBA" id="ARBA00022676"/>
    </source>
</evidence>
<accession>A0A3B8N4P2</accession>
<dbReference type="Gene3D" id="2.40.440.10">
    <property type="entry name" value="L,D-transpeptidase catalytic domain-like"/>
    <property type="match status" value="1"/>
</dbReference>
<dbReference type="SUPFAM" id="SSF54106">
    <property type="entry name" value="LysM domain"/>
    <property type="match status" value="1"/>
</dbReference>
<sequence>MKAHKFFPSTLIFLFYLLLSSFQALAASLLQSIPIIPDKHIYLKNQTYTIKEGDTLVDLAVTFEVGYQHLVLANPGVDPWLPKTNQTIIIPYQVLVPQEFILKSQEPYILVNLPEMRLYFFNPPFMFIAPIGIGDEGKLPPLDIYFIKRKKEKPYWYPPPSIKAEDPDLPDVVPPGPENPMGEYALYLSKGLYAIHGTNKIYSIGRRSTHGCIRMYPQHIKFLYETVPIGTKVFIVYEPYKIAVEKNKIYLQAFPDIENKIKNPLVYILKKLDQLLGEKDYKIDLLKLEKQFENPDGLVHQIGEVKISK</sequence>
<dbReference type="CDD" id="cd16913">
    <property type="entry name" value="YkuD_like"/>
    <property type="match status" value="1"/>
</dbReference>
<comment type="pathway">
    <text evidence="1 9">Cell wall biogenesis; peptidoglycan biosynthesis.</text>
</comment>
<feature type="signal peptide" evidence="10">
    <location>
        <begin position="1"/>
        <end position="26"/>
    </location>
</feature>
<keyword evidence="10" id="KW-0732">Signal</keyword>
<keyword evidence="7 9" id="KW-0573">Peptidoglycan synthesis</keyword>
<feature type="domain" description="L,D-TPase catalytic" evidence="12">
    <location>
        <begin position="107"/>
        <end position="236"/>
    </location>
</feature>
<dbReference type="GO" id="GO:0008360">
    <property type="term" value="P:regulation of cell shape"/>
    <property type="evidence" value="ECO:0007669"/>
    <property type="project" value="UniProtKB-UniRule"/>
</dbReference>
<dbReference type="GO" id="GO:0071555">
    <property type="term" value="P:cell wall organization"/>
    <property type="evidence" value="ECO:0007669"/>
    <property type="project" value="UniProtKB-UniRule"/>
</dbReference>
<dbReference type="UniPathway" id="UPA00219"/>
<evidence type="ECO:0000256" key="1">
    <source>
        <dbReference type="ARBA" id="ARBA00004752"/>
    </source>
</evidence>
<evidence type="ECO:0000256" key="5">
    <source>
        <dbReference type="ARBA" id="ARBA00022801"/>
    </source>
</evidence>
<comment type="similarity">
    <text evidence="2">Belongs to the YkuD family.</text>
</comment>
<keyword evidence="6 9" id="KW-0133">Cell shape</keyword>
<evidence type="ECO:0000256" key="7">
    <source>
        <dbReference type="ARBA" id="ARBA00022984"/>
    </source>
</evidence>
<feature type="domain" description="LysM" evidence="11">
    <location>
        <begin position="46"/>
        <end position="90"/>
    </location>
</feature>
<feature type="active site" description="Proton donor/acceptor" evidence="9">
    <location>
        <position position="196"/>
    </location>
</feature>
<feature type="chain" id="PRO_5017548292" evidence="10">
    <location>
        <begin position="27"/>
        <end position="309"/>
    </location>
</feature>
<dbReference type="GO" id="GO:0018104">
    <property type="term" value="P:peptidoglycan-protein cross-linking"/>
    <property type="evidence" value="ECO:0007669"/>
    <property type="project" value="TreeGrafter"/>
</dbReference>
<feature type="active site" description="Nucleophile" evidence="9">
    <location>
        <position position="212"/>
    </location>
</feature>
<name>A0A3B8N4P2_9BACT</name>
<comment type="caution">
    <text evidence="13">The sequence shown here is derived from an EMBL/GenBank/DDBJ whole genome shotgun (WGS) entry which is preliminary data.</text>
</comment>
<evidence type="ECO:0000259" key="11">
    <source>
        <dbReference type="PROSITE" id="PS51782"/>
    </source>
</evidence>
<dbReference type="SUPFAM" id="SSF141523">
    <property type="entry name" value="L,D-transpeptidase catalytic domain-like"/>
    <property type="match status" value="1"/>
</dbReference>
<evidence type="ECO:0000256" key="4">
    <source>
        <dbReference type="ARBA" id="ARBA00022679"/>
    </source>
</evidence>
<dbReference type="PANTHER" id="PTHR30582:SF24">
    <property type="entry name" value="L,D-TRANSPEPTIDASE ERFK_SRFK-RELATED"/>
    <property type="match status" value="1"/>
</dbReference>
<keyword evidence="8 9" id="KW-0961">Cell wall biogenesis/degradation</keyword>
<dbReference type="Proteomes" id="UP000257240">
    <property type="component" value="Unassembled WGS sequence"/>
</dbReference>
<dbReference type="GO" id="GO:0005576">
    <property type="term" value="C:extracellular region"/>
    <property type="evidence" value="ECO:0007669"/>
    <property type="project" value="TreeGrafter"/>
</dbReference>
<dbReference type="Pfam" id="PF03734">
    <property type="entry name" value="YkuD"/>
    <property type="match status" value="1"/>
</dbReference>
<evidence type="ECO:0000256" key="6">
    <source>
        <dbReference type="ARBA" id="ARBA00022960"/>
    </source>
</evidence>
<evidence type="ECO:0000259" key="12">
    <source>
        <dbReference type="PROSITE" id="PS52029"/>
    </source>
</evidence>
<dbReference type="SMART" id="SM00257">
    <property type="entry name" value="LysM"/>
    <property type="match status" value="1"/>
</dbReference>
<protein>
    <submittedName>
        <fullName evidence="13">LysM peptidoglycan-binding domain-containing protein</fullName>
    </submittedName>
</protein>
<dbReference type="InterPro" id="IPR036779">
    <property type="entry name" value="LysM_dom_sf"/>
</dbReference>
<evidence type="ECO:0000313" key="13">
    <source>
        <dbReference type="EMBL" id="HAA83327.1"/>
    </source>
</evidence>
<dbReference type="InterPro" id="IPR018392">
    <property type="entry name" value="LysM"/>
</dbReference>
<dbReference type="Gene3D" id="3.10.350.10">
    <property type="entry name" value="LysM domain"/>
    <property type="match status" value="1"/>
</dbReference>
<dbReference type="CDD" id="cd00118">
    <property type="entry name" value="LysM"/>
    <property type="match status" value="1"/>
</dbReference>
<dbReference type="GO" id="GO:0071972">
    <property type="term" value="F:peptidoglycan L,D-transpeptidase activity"/>
    <property type="evidence" value="ECO:0007669"/>
    <property type="project" value="TreeGrafter"/>
</dbReference>
<dbReference type="InterPro" id="IPR005490">
    <property type="entry name" value="LD_TPept_cat_dom"/>
</dbReference>
<dbReference type="PROSITE" id="PS52029">
    <property type="entry name" value="LD_TPASE"/>
    <property type="match status" value="1"/>
</dbReference>
<dbReference type="PROSITE" id="PS51782">
    <property type="entry name" value="LYSM"/>
    <property type="match status" value="1"/>
</dbReference>
<gene>
    <name evidence="13" type="ORF">DCE01_00830</name>
</gene>
<dbReference type="PANTHER" id="PTHR30582">
    <property type="entry name" value="L,D-TRANSPEPTIDASE"/>
    <property type="match status" value="1"/>
</dbReference>
<evidence type="ECO:0000256" key="9">
    <source>
        <dbReference type="PROSITE-ProRule" id="PRU01373"/>
    </source>
</evidence>
<dbReference type="EMBL" id="DLVE01000011">
    <property type="protein sequence ID" value="HAA83327.1"/>
    <property type="molecule type" value="Genomic_DNA"/>
</dbReference>
<dbReference type="InterPro" id="IPR038063">
    <property type="entry name" value="Transpep_catalytic_dom"/>
</dbReference>
<dbReference type="InterPro" id="IPR050979">
    <property type="entry name" value="LD-transpeptidase"/>
</dbReference>
<dbReference type="GO" id="GO:0016757">
    <property type="term" value="F:glycosyltransferase activity"/>
    <property type="evidence" value="ECO:0007669"/>
    <property type="project" value="UniProtKB-KW"/>
</dbReference>
<evidence type="ECO:0000256" key="8">
    <source>
        <dbReference type="ARBA" id="ARBA00023316"/>
    </source>
</evidence>
<proteinExistence type="inferred from homology"/>
<dbReference type="Pfam" id="PF01476">
    <property type="entry name" value="LysM"/>
    <property type="match status" value="1"/>
</dbReference>
<evidence type="ECO:0000256" key="2">
    <source>
        <dbReference type="ARBA" id="ARBA00005992"/>
    </source>
</evidence>
<keyword evidence="4" id="KW-0808">Transferase</keyword>
<dbReference type="AlphaFoldDB" id="A0A3B8N4P2"/>
<evidence type="ECO:0000313" key="14">
    <source>
        <dbReference type="Proteomes" id="UP000257240"/>
    </source>
</evidence>